<name>A0A9C7G6R4_9BACI</name>
<evidence type="ECO:0000256" key="1">
    <source>
        <dbReference type="ARBA" id="ARBA00023125"/>
    </source>
</evidence>
<keyword evidence="1 2" id="KW-0238">DNA-binding</keyword>
<feature type="DNA-binding region" description="H-T-H motif" evidence="2">
    <location>
        <begin position="34"/>
        <end position="53"/>
    </location>
</feature>
<dbReference type="InterPro" id="IPR009057">
    <property type="entry name" value="Homeodomain-like_sf"/>
</dbReference>
<feature type="domain" description="HTH tetR-type" evidence="3">
    <location>
        <begin position="11"/>
        <end position="71"/>
    </location>
</feature>
<evidence type="ECO:0000256" key="2">
    <source>
        <dbReference type="PROSITE-ProRule" id="PRU00335"/>
    </source>
</evidence>
<dbReference type="PRINTS" id="PR00455">
    <property type="entry name" value="HTHTETR"/>
</dbReference>
<reference evidence="4" key="1">
    <citation type="submission" date="2021-10" db="EMBL/GenBank/DDBJ databases">
        <authorList>
            <person name="Criscuolo A."/>
        </authorList>
    </citation>
    <scope>NUCLEOTIDE SEQUENCE</scope>
    <source>
        <strain evidence="4">CIP111885</strain>
    </source>
</reference>
<dbReference type="Gene3D" id="1.10.10.60">
    <property type="entry name" value="Homeodomain-like"/>
    <property type="match status" value="1"/>
</dbReference>
<organism evidence="4 5">
    <name type="scientific">Pseudoneobacillus rhizosphaerae</name>
    <dbReference type="NCBI Taxonomy" id="2880968"/>
    <lineage>
        <taxon>Bacteria</taxon>
        <taxon>Bacillati</taxon>
        <taxon>Bacillota</taxon>
        <taxon>Bacilli</taxon>
        <taxon>Bacillales</taxon>
        <taxon>Bacillaceae</taxon>
        <taxon>Pseudoneobacillus</taxon>
    </lineage>
</organism>
<gene>
    <name evidence="4" type="ORF">NEOCIP111885_00764</name>
</gene>
<evidence type="ECO:0000313" key="5">
    <source>
        <dbReference type="Proteomes" id="UP000789845"/>
    </source>
</evidence>
<comment type="caution">
    <text evidence="4">The sequence shown here is derived from an EMBL/GenBank/DDBJ whole genome shotgun (WGS) entry which is preliminary data.</text>
</comment>
<dbReference type="SUPFAM" id="SSF46689">
    <property type="entry name" value="Homeodomain-like"/>
    <property type="match status" value="1"/>
</dbReference>
<dbReference type="Gene3D" id="1.10.357.10">
    <property type="entry name" value="Tetracycline Repressor, domain 2"/>
    <property type="match status" value="1"/>
</dbReference>
<dbReference type="RefSeq" id="WP_230495357.1">
    <property type="nucleotide sequence ID" value="NZ_CAKJTG010000004.1"/>
</dbReference>
<accession>A0A9C7G6R4</accession>
<dbReference type="PANTHER" id="PTHR30328:SF54">
    <property type="entry name" value="HTH-TYPE TRANSCRIPTIONAL REPRESSOR SCO4008"/>
    <property type="match status" value="1"/>
</dbReference>
<dbReference type="EMBL" id="CAKJTG010000004">
    <property type="protein sequence ID" value="CAG9607074.1"/>
    <property type="molecule type" value="Genomic_DNA"/>
</dbReference>
<dbReference type="SUPFAM" id="SSF48498">
    <property type="entry name" value="Tetracyclin repressor-like, C-terminal domain"/>
    <property type="match status" value="1"/>
</dbReference>
<protein>
    <recommendedName>
        <fullName evidence="3">HTH tetR-type domain-containing protein</fullName>
    </recommendedName>
</protein>
<proteinExistence type="predicted"/>
<dbReference type="Proteomes" id="UP000789845">
    <property type="component" value="Unassembled WGS sequence"/>
</dbReference>
<dbReference type="PROSITE" id="PS50977">
    <property type="entry name" value="HTH_TETR_2"/>
    <property type="match status" value="1"/>
</dbReference>
<dbReference type="AlphaFoldDB" id="A0A9C7G6R4"/>
<dbReference type="InterPro" id="IPR036271">
    <property type="entry name" value="Tet_transcr_reg_TetR-rel_C_sf"/>
</dbReference>
<dbReference type="InterPro" id="IPR023772">
    <property type="entry name" value="DNA-bd_HTH_TetR-type_CS"/>
</dbReference>
<dbReference type="GO" id="GO:0006355">
    <property type="term" value="P:regulation of DNA-templated transcription"/>
    <property type="evidence" value="ECO:0007669"/>
    <property type="project" value="UniProtKB-ARBA"/>
</dbReference>
<sequence length="202" mass="23721">MAPIVSDDYKEKKRQDILDSAMICFAKKGYETTTVDEICKQSRVSKGTIYTYFKSKAEIYMDLMERQTIDSVTKINSILVSLPTTFEKLDFLFSVYDKDYSEVTIGELVVNLEFKLHSSRHPEVNEKLSAMRQKYTVVYIKEIIEVGQKNGEINQNCSAEIYAEVFWTILHGVFMQLVHKDYPYHEVLKEMKELFYERMKVK</sequence>
<dbReference type="InterPro" id="IPR050109">
    <property type="entry name" value="HTH-type_TetR-like_transc_reg"/>
</dbReference>
<evidence type="ECO:0000259" key="3">
    <source>
        <dbReference type="PROSITE" id="PS50977"/>
    </source>
</evidence>
<dbReference type="GO" id="GO:0003677">
    <property type="term" value="F:DNA binding"/>
    <property type="evidence" value="ECO:0007669"/>
    <property type="project" value="UniProtKB-UniRule"/>
</dbReference>
<keyword evidence="5" id="KW-1185">Reference proteome</keyword>
<dbReference type="PROSITE" id="PS01081">
    <property type="entry name" value="HTH_TETR_1"/>
    <property type="match status" value="1"/>
</dbReference>
<dbReference type="Pfam" id="PF00440">
    <property type="entry name" value="TetR_N"/>
    <property type="match status" value="1"/>
</dbReference>
<dbReference type="InterPro" id="IPR001647">
    <property type="entry name" value="HTH_TetR"/>
</dbReference>
<evidence type="ECO:0000313" key="4">
    <source>
        <dbReference type="EMBL" id="CAG9607074.1"/>
    </source>
</evidence>
<dbReference type="PANTHER" id="PTHR30328">
    <property type="entry name" value="TRANSCRIPTIONAL REPRESSOR"/>
    <property type="match status" value="1"/>
</dbReference>